<dbReference type="GO" id="GO:0003676">
    <property type="term" value="F:nucleic acid binding"/>
    <property type="evidence" value="ECO:0007669"/>
    <property type="project" value="InterPro"/>
</dbReference>
<dbReference type="InterPro" id="IPR025558">
    <property type="entry name" value="DUF4283"/>
</dbReference>
<dbReference type="PANTHER" id="PTHR33116:SF82">
    <property type="entry name" value="RNASE H FAMILY PROTEIN"/>
    <property type="match status" value="1"/>
</dbReference>
<dbReference type="Gene3D" id="3.30.420.10">
    <property type="entry name" value="Ribonuclease H-like superfamily/Ribonuclease H"/>
    <property type="match status" value="1"/>
</dbReference>
<dbReference type="CDD" id="cd01650">
    <property type="entry name" value="RT_nLTR_like"/>
    <property type="match status" value="1"/>
</dbReference>
<organism evidence="4 5">
    <name type="scientific">Coffea arabica</name>
    <name type="common">Arabian coffee</name>
    <dbReference type="NCBI Taxonomy" id="13443"/>
    <lineage>
        <taxon>Eukaryota</taxon>
        <taxon>Viridiplantae</taxon>
        <taxon>Streptophyta</taxon>
        <taxon>Embryophyta</taxon>
        <taxon>Tracheophyta</taxon>
        <taxon>Spermatophyta</taxon>
        <taxon>Magnoliopsida</taxon>
        <taxon>eudicotyledons</taxon>
        <taxon>Gunneridae</taxon>
        <taxon>Pentapetalae</taxon>
        <taxon>asterids</taxon>
        <taxon>lamiids</taxon>
        <taxon>Gentianales</taxon>
        <taxon>Rubiaceae</taxon>
        <taxon>Ixoroideae</taxon>
        <taxon>Gardenieae complex</taxon>
        <taxon>Bertiereae - Coffeeae clade</taxon>
        <taxon>Coffeeae</taxon>
        <taxon>Coffea</taxon>
    </lineage>
</organism>
<reference evidence="4" key="1">
    <citation type="journal article" date="2025" name="Foods">
        <title>Unveiling the Microbial Signatures of Arabica Coffee Cherries: Insights into Ripeness Specific Diversity, Functional Traits, and Implications for Quality and Safety.</title>
        <authorList>
            <consortium name="RefSeq"/>
            <person name="Tenea G.N."/>
            <person name="Cifuentes V."/>
            <person name="Reyes P."/>
            <person name="Cevallos-Vallejos M."/>
        </authorList>
    </citation>
    <scope>NUCLEOTIDE SEQUENCE [LARGE SCALE GENOMIC DNA]</scope>
</reference>
<evidence type="ECO:0000259" key="2">
    <source>
        <dbReference type="PROSITE" id="PS50878"/>
    </source>
</evidence>
<dbReference type="Proteomes" id="UP001652660">
    <property type="component" value="Chromosome 1e"/>
</dbReference>
<name>A0A6P6SS98_COFAR</name>
<dbReference type="InterPro" id="IPR044730">
    <property type="entry name" value="RNase_H-like_dom_plant"/>
</dbReference>
<dbReference type="InterPro" id="IPR012337">
    <property type="entry name" value="RNaseH-like_sf"/>
</dbReference>
<feature type="domain" description="Reverse transcriptase" evidence="2">
    <location>
        <begin position="892"/>
        <end position="1172"/>
    </location>
</feature>
<dbReference type="InterPro" id="IPR036397">
    <property type="entry name" value="RNaseH_sf"/>
</dbReference>
<dbReference type="RefSeq" id="XP_027068899.2">
    <property type="nucleotide sequence ID" value="XM_027213098.2"/>
</dbReference>
<evidence type="ECO:0000313" key="4">
    <source>
        <dbReference type="Proteomes" id="UP001652660"/>
    </source>
</evidence>
<keyword evidence="4" id="KW-1185">Reference proteome</keyword>
<feature type="compositionally biased region" description="Polar residues" evidence="1">
    <location>
        <begin position="470"/>
        <end position="480"/>
    </location>
</feature>
<gene>
    <name evidence="5" type="primary">LOC113694222</name>
</gene>
<feature type="region of interest" description="Disordered" evidence="1">
    <location>
        <begin position="353"/>
        <end position="383"/>
    </location>
</feature>
<dbReference type="SUPFAM" id="SSF53098">
    <property type="entry name" value="Ribonuclease H-like"/>
    <property type="match status" value="1"/>
</dbReference>
<dbReference type="PROSITE" id="PS50878">
    <property type="entry name" value="RT_POL"/>
    <property type="match status" value="1"/>
</dbReference>
<sequence>MAALQPSAEGQDSPIGKKSFSQLFSQPATSPIHIRQASVYKGEAAVVFSKADADKLAAPFQWALVGKFSHGRPSLEDIRKFFALLNLKDHVSIGLMDYRHVLIKCTTEADFNRIWMRGIWQLGKYPMRVFRWTREFHVLKESSLVPVCVDLPALPIHYFDKHSLFSIISPVGRPLFIDSATAAGTRPSLARVCVELDAAKVVIPRVWVAVEGESGFWQRIVPENMPPYCSYCSRLGHSHEQCKKNATENEPRYQYKQTTRAKHDPQKEINNVQVSNLDKVQNPDANSKKTTEVLTISAMVTSDDTPNAAQCTDSVDNDGKPKGVIEEEVRTAKQAENDVVPVHQDDKSTAIIGDQDAAIGDDTSPSPSAVHGYSDSDHTRKDALDGEQGEMENQLEKAHENEYEGTHSDLNKHFIEEHQRMADRNSLQHLYVELCGPQNTFPKEHGIDVNQLPISAANLSPTLADPQETLPGSSSQSLKIDQSGVADRNSKQKRTKDQHISLEVQSPQLPTPIIMSFVHAKCSVDERRNLWSSLLADKPSLLPWCIGGDFNVILAPHEKYGGRPFGIAEGVDFMSFMEEAGVFDVGFSGARFTWSNNRRSRARISKRLDRFLVNGACLDFSDAISVLHLARHPSDHSPLKISFVARSNNKPRPFRFLNVWTTKPEFLEVIRQAWNQDISGSPLRVLCSKLLATRRAIQAWNKQHFGNVFDAVRSAEMAVQRAEESVDNNASEECQIELNKAQAELRHALSIEEQFWRQKARVKWLCQGDRNSKYFHAIVRQRRSQGMIHRIKNSDGVWVDNEDDIASAAITYFHDLFNDSLASSSDMLSLIPPMISGEDNAKLEEVPSIEEVHRVLRSMDEESAAGPDGFTGKFFTFAWQVIAQDVYKAVLSFFCGAELPRFITSTSIVLIPKVQNPQDFSQFRPISLCNFFNKLLSRILADRVADILPKIISPHQTGFVKGRNITENFLLAQEVISGMAKKNRGGNVVMKLDMSKAYDRVAWSHIINVLRRYGFGERFIDMVWRLISNAWFSIIINGSSYGFFKSSRGLRQGDPLSPALFIIGAEALSRALNNLARKPGFVGFKVPYGCPPITHLAFADDILIFANGSSFSLKAIMEVLEAYQRCSGQLINVQKSCYLIHPSMPSARRRVIDRITRFAWQSFPIRYLGFPLYFGRCKSSYFGEVCQSILARILSWKSRLLSFGGKIILIKHVLSSIPVQLMSAAVIPSKVFKTIEKACSTFLWRSSPDESKFHWIRWSQLCYPIEEGGVGFRRLRDVYTAFSCKLWWNFRTGSSLWSTFMKAKYCKGLHPCQVELRKTDSSIWRRMVNVSRQVELSMLWVAKHGACHFWYDNWLGSGALFLQVPVIPHLSFRNFTLNGHWDLNLLYQTLPRENVFSILEQMVPEEGNEVEVIWMPTTSGKFSLKSAFGDIRQARPTSMVFASIWHSRIPVKVSFFMLRLLLGRIPIPDQLCKLGFHLPSKCFCCSAASEESIEHLFSNGHIATVIWNYFGGLCGLNFSGSYLRARIVGWWLRSHDYELQRFIDRILPSVVCWQIWKARNKAMFEGIQMRSSAICQAIFAEIHTMVGIQFKKVIRLQSFSQLYDWTIPSGGRVAYKVIRWETKETGRYILNTDGCAKGNPGVGGGGGVLRDSTGLPLIAFSAYLGETTSLRAEARALLIGLQTCIQKGFEDICVQSDSLVLIGIIQRRTQYPWQIRREVNQIWKLVEDPARFSHCYREANTVADALSNVGISHPQQQIKVYDTFSMFPRLARGAICLDRLGMPSLRKITNIYAYLAATQLGQRMRFGGTSKTSPSHGSSHTGSVPVPLLPHLNENVYNLTIFSWNAFDALLELY</sequence>
<dbReference type="Pfam" id="PF13966">
    <property type="entry name" value="zf-RVT"/>
    <property type="match status" value="1"/>
</dbReference>
<feature type="compositionally biased region" description="Low complexity" evidence="1">
    <location>
        <begin position="353"/>
        <end position="362"/>
    </location>
</feature>
<dbReference type="Pfam" id="PF00078">
    <property type="entry name" value="RVT_1"/>
    <property type="match status" value="1"/>
</dbReference>
<protein>
    <recommendedName>
        <fullName evidence="6">Reverse transcriptase domain-containing protein</fullName>
    </recommendedName>
</protein>
<dbReference type="InterPro" id="IPR002156">
    <property type="entry name" value="RNaseH_domain"/>
</dbReference>
<dbReference type="CDD" id="cd06222">
    <property type="entry name" value="RNase_H_like"/>
    <property type="match status" value="1"/>
</dbReference>
<evidence type="ECO:0000259" key="3">
    <source>
        <dbReference type="PROSITE" id="PS50879"/>
    </source>
</evidence>
<feature type="region of interest" description="Disordered" evidence="1">
    <location>
        <begin position="462"/>
        <end position="499"/>
    </location>
</feature>
<dbReference type="PANTHER" id="PTHR33116">
    <property type="entry name" value="REVERSE TRANSCRIPTASE ZINC-BINDING DOMAIN-CONTAINING PROTEIN-RELATED-RELATED"/>
    <property type="match status" value="1"/>
</dbReference>
<dbReference type="InterPro" id="IPR000477">
    <property type="entry name" value="RT_dom"/>
</dbReference>
<evidence type="ECO:0008006" key="6">
    <source>
        <dbReference type="Google" id="ProtNLM"/>
    </source>
</evidence>
<dbReference type="Pfam" id="PF13456">
    <property type="entry name" value="RVT_3"/>
    <property type="match status" value="1"/>
</dbReference>
<dbReference type="Pfam" id="PF14111">
    <property type="entry name" value="DUF4283"/>
    <property type="match status" value="1"/>
</dbReference>
<reference evidence="5" key="2">
    <citation type="submission" date="2025-08" db="UniProtKB">
        <authorList>
            <consortium name="RefSeq"/>
        </authorList>
    </citation>
    <scope>IDENTIFICATION</scope>
    <source>
        <tissue evidence="5">Leaves</tissue>
    </source>
</reference>
<evidence type="ECO:0000256" key="1">
    <source>
        <dbReference type="SAM" id="MobiDB-lite"/>
    </source>
</evidence>
<evidence type="ECO:0000313" key="5">
    <source>
        <dbReference type="RefSeq" id="XP_027068899.2"/>
    </source>
</evidence>
<dbReference type="GO" id="GO:0004523">
    <property type="term" value="F:RNA-DNA hybrid ribonuclease activity"/>
    <property type="evidence" value="ECO:0007669"/>
    <property type="project" value="InterPro"/>
</dbReference>
<proteinExistence type="predicted"/>
<accession>A0A6P6SS98</accession>
<feature type="domain" description="RNase H type-1" evidence="3">
    <location>
        <begin position="1624"/>
        <end position="1752"/>
    </location>
</feature>
<dbReference type="GeneID" id="113694222"/>
<dbReference type="InterPro" id="IPR036691">
    <property type="entry name" value="Endo/exonu/phosph_ase_sf"/>
</dbReference>
<dbReference type="SUPFAM" id="SSF56219">
    <property type="entry name" value="DNase I-like"/>
    <property type="match status" value="1"/>
</dbReference>
<feature type="compositionally biased region" description="Basic and acidic residues" evidence="1">
    <location>
        <begin position="374"/>
        <end position="383"/>
    </location>
</feature>
<dbReference type="OrthoDB" id="7872928at2759"/>
<dbReference type="InterPro" id="IPR026960">
    <property type="entry name" value="RVT-Znf"/>
</dbReference>
<dbReference type="PROSITE" id="PS50879">
    <property type="entry name" value="RNASE_H_1"/>
    <property type="match status" value="1"/>
</dbReference>
<dbReference type="Gene3D" id="3.60.10.10">
    <property type="entry name" value="Endonuclease/exonuclease/phosphatase"/>
    <property type="match status" value="1"/>
</dbReference>